<name>A0ABT1F9Y3_9GAMM</name>
<protein>
    <submittedName>
        <fullName evidence="2">Uncharacterized protein</fullName>
    </submittedName>
</protein>
<dbReference type="EMBL" id="JAMZEK010000002">
    <property type="protein sequence ID" value="MCP1374172.1"/>
    <property type="molecule type" value="Genomic_DNA"/>
</dbReference>
<comment type="caution">
    <text evidence="2">The sequence shown here is derived from an EMBL/GenBank/DDBJ whole genome shotgun (WGS) entry which is preliminary data.</text>
</comment>
<evidence type="ECO:0000313" key="2">
    <source>
        <dbReference type="EMBL" id="MCP1374172.1"/>
    </source>
</evidence>
<accession>A0ABT1F9Y3</accession>
<dbReference type="Proteomes" id="UP001204615">
    <property type="component" value="Unassembled WGS sequence"/>
</dbReference>
<feature type="chain" id="PRO_5045602358" evidence="1">
    <location>
        <begin position="24"/>
        <end position="127"/>
    </location>
</feature>
<evidence type="ECO:0000256" key="1">
    <source>
        <dbReference type="SAM" id="SignalP"/>
    </source>
</evidence>
<reference evidence="2 3" key="1">
    <citation type="submission" date="2022-06" db="EMBL/GenBank/DDBJ databases">
        <title>Dyella sp. Sa strain:Sa Genome sequencing.</title>
        <authorList>
            <person name="Park S."/>
        </authorList>
    </citation>
    <scope>NUCLEOTIDE SEQUENCE [LARGE SCALE GENOMIC DNA]</scope>
    <source>
        <strain evidence="2 3">Sa</strain>
    </source>
</reference>
<proteinExistence type="predicted"/>
<evidence type="ECO:0000313" key="3">
    <source>
        <dbReference type="Proteomes" id="UP001204615"/>
    </source>
</evidence>
<dbReference type="RefSeq" id="WP_253565995.1">
    <property type="nucleotide sequence ID" value="NZ_JAMZEK010000002.1"/>
</dbReference>
<sequence length="127" mass="13279">MKALFVRTLVASLIVAAATSASASSVAAQPASSTDPVAQAVLDCHAQYAKKFALSSTAASASEIATGSEASCKPEMDAYIRNAMKISNSNPDTMAFAKTHQAEMVRALKDYAFSYTVDAVIRARSLP</sequence>
<gene>
    <name evidence="2" type="ORF">NC595_08865</name>
</gene>
<organism evidence="2 3">
    <name type="scientific">Dyella lutea</name>
    <dbReference type="NCBI Taxonomy" id="2950441"/>
    <lineage>
        <taxon>Bacteria</taxon>
        <taxon>Pseudomonadati</taxon>
        <taxon>Pseudomonadota</taxon>
        <taxon>Gammaproteobacteria</taxon>
        <taxon>Lysobacterales</taxon>
        <taxon>Rhodanobacteraceae</taxon>
        <taxon>Dyella</taxon>
    </lineage>
</organism>
<keyword evidence="3" id="KW-1185">Reference proteome</keyword>
<feature type="signal peptide" evidence="1">
    <location>
        <begin position="1"/>
        <end position="23"/>
    </location>
</feature>
<keyword evidence="1" id="KW-0732">Signal</keyword>